<feature type="transmembrane region" description="Helical" evidence="1">
    <location>
        <begin position="120"/>
        <end position="145"/>
    </location>
</feature>
<dbReference type="EMBL" id="BAABCP010000001">
    <property type="protein sequence ID" value="GAA3939386.1"/>
    <property type="molecule type" value="Genomic_DNA"/>
</dbReference>
<dbReference type="Proteomes" id="UP001501591">
    <property type="component" value="Unassembled WGS sequence"/>
</dbReference>
<feature type="transmembrane region" description="Helical" evidence="1">
    <location>
        <begin position="12"/>
        <end position="34"/>
    </location>
</feature>
<dbReference type="RefSeq" id="WP_344819086.1">
    <property type="nucleotide sequence ID" value="NZ_BAABCP010000001.1"/>
</dbReference>
<proteinExistence type="predicted"/>
<comment type="caution">
    <text evidence="2">The sequence shown here is derived from an EMBL/GenBank/DDBJ whole genome shotgun (WGS) entry which is preliminary data.</text>
</comment>
<feature type="transmembrane region" description="Helical" evidence="1">
    <location>
        <begin position="46"/>
        <end position="67"/>
    </location>
</feature>
<protein>
    <recommendedName>
        <fullName evidence="4">Ferredoxin-NADPH reductase</fullName>
    </recommendedName>
</protein>
<accession>A0ABP7N7Q3</accession>
<reference evidence="3" key="1">
    <citation type="journal article" date="2019" name="Int. J. Syst. Evol. Microbiol.">
        <title>The Global Catalogue of Microorganisms (GCM) 10K type strain sequencing project: providing services to taxonomists for standard genome sequencing and annotation.</title>
        <authorList>
            <consortium name="The Broad Institute Genomics Platform"/>
            <consortium name="The Broad Institute Genome Sequencing Center for Infectious Disease"/>
            <person name="Wu L."/>
            <person name="Ma J."/>
        </authorList>
    </citation>
    <scope>NUCLEOTIDE SEQUENCE [LARGE SCALE GENOMIC DNA]</scope>
    <source>
        <strain evidence="3">JCM 17024</strain>
    </source>
</reference>
<evidence type="ECO:0000313" key="2">
    <source>
        <dbReference type="EMBL" id="GAA3939386.1"/>
    </source>
</evidence>
<dbReference type="InterPro" id="IPR006938">
    <property type="entry name" value="DUF624"/>
</dbReference>
<feature type="transmembrane region" description="Helical" evidence="1">
    <location>
        <begin position="189"/>
        <end position="207"/>
    </location>
</feature>
<evidence type="ECO:0000256" key="1">
    <source>
        <dbReference type="SAM" id="Phobius"/>
    </source>
</evidence>
<keyword evidence="3" id="KW-1185">Reference proteome</keyword>
<feature type="transmembrane region" description="Helical" evidence="1">
    <location>
        <begin position="87"/>
        <end position="108"/>
    </location>
</feature>
<keyword evidence="1" id="KW-0472">Membrane</keyword>
<sequence length="232" mass="24414">MHRIAHDTWASILGVLHLGLMVNLMVLVTAFPLVALLMTTDPAHSWPLLAVAAPPAMPALTAAFATFRAHGDGETQVVSTFLRAWRATLRASVLLGLVLVGVLVVLLVDVRALSDTAASVVLVPVLLVLAVLTAVSGMLAAVALAEAPRARLRDLLRAGLHLGLRRWPLQVISFLALGVQLGVFTTMPAVAIGITAAPALYIVWANGRHCLRAVLEPAPDGPDARAENALRA</sequence>
<gene>
    <name evidence="2" type="ORF">GCM10022383_16710</name>
</gene>
<name>A0ABP7N7Q3_9MICO</name>
<dbReference type="Pfam" id="PF04854">
    <property type="entry name" value="DUF624"/>
    <property type="match status" value="1"/>
</dbReference>
<evidence type="ECO:0000313" key="3">
    <source>
        <dbReference type="Proteomes" id="UP001501591"/>
    </source>
</evidence>
<keyword evidence="1" id="KW-0812">Transmembrane</keyword>
<organism evidence="2 3">
    <name type="scientific">Microbacterium soli</name>
    <dbReference type="NCBI Taxonomy" id="446075"/>
    <lineage>
        <taxon>Bacteria</taxon>
        <taxon>Bacillati</taxon>
        <taxon>Actinomycetota</taxon>
        <taxon>Actinomycetes</taxon>
        <taxon>Micrococcales</taxon>
        <taxon>Microbacteriaceae</taxon>
        <taxon>Microbacterium</taxon>
    </lineage>
</organism>
<keyword evidence="1" id="KW-1133">Transmembrane helix</keyword>
<evidence type="ECO:0008006" key="4">
    <source>
        <dbReference type="Google" id="ProtNLM"/>
    </source>
</evidence>
<feature type="transmembrane region" description="Helical" evidence="1">
    <location>
        <begin position="166"/>
        <end position="183"/>
    </location>
</feature>